<feature type="non-terminal residue" evidence="2">
    <location>
        <position position="55"/>
    </location>
</feature>
<dbReference type="Proteomes" id="UP001345963">
    <property type="component" value="Unassembled WGS sequence"/>
</dbReference>
<gene>
    <name evidence="2" type="ORF">ATANTOWER_001997</name>
</gene>
<name>A0ABU7A103_9TELE</name>
<accession>A0ABU7A103</accession>
<comment type="caution">
    <text evidence="2">The sequence shown here is derived from an EMBL/GenBank/DDBJ whole genome shotgun (WGS) entry which is preliminary data.</text>
</comment>
<dbReference type="EMBL" id="JAHUTI010000121">
    <property type="protein sequence ID" value="MED6231652.1"/>
    <property type="molecule type" value="Genomic_DNA"/>
</dbReference>
<proteinExistence type="predicted"/>
<keyword evidence="3" id="KW-1185">Reference proteome</keyword>
<protein>
    <submittedName>
        <fullName evidence="2">Uncharacterized protein</fullName>
    </submittedName>
</protein>
<organism evidence="2 3">
    <name type="scientific">Ataeniobius toweri</name>
    <dbReference type="NCBI Taxonomy" id="208326"/>
    <lineage>
        <taxon>Eukaryota</taxon>
        <taxon>Metazoa</taxon>
        <taxon>Chordata</taxon>
        <taxon>Craniata</taxon>
        <taxon>Vertebrata</taxon>
        <taxon>Euteleostomi</taxon>
        <taxon>Actinopterygii</taxon>
        <taxon>Neopterygii</taxon>
        <taxon>Teleostei</taxon>
        <taxon>Neoteleostei</taxon>
        <taxon>Acanthomorphata</taxon>
        <taxon>Ovalentaria</taxon>
        <taxon>Atherinomorphae</taxon>
        <taxon>Cyprinodontiformes</taxon>
        <taxon>Goodeidae</taxon>
        <taxon>Ataeniobius</taxon>
    </lineage>
</organism>
<sequence>MQGIRRREIYELQQLVSSSQRGIAYTRLHGSSFSLTQQSRRNPSTNNNNDDLWKN</sequence>
<evidence type="ECO:0000313" key="3">
    <source>
        <dbReference type="Proteomes" id="UP001345963"/>
    </source>
</evidence>
<feature type="region of interest" description="Disordered" evidence="1">
    <location>
        <begin position="33"/>
        <end position="55"/>
    </location>
</feature>
<evidence type="ECO:0000313" key="2">
    <source>
        <dbReference type="EMBL" id="MED6231652.1"/>
    </source>
</evidence>
<evidence type="ECO:0000256" key="1">
    <source>
        <dbReference type="SAM" id="MobiDB-lite"/>
    </source>
</evidence>
<reference evidence="2 3" key="1">
    <citation type="submission" date="2021-07" db="EMBL/GenBank/DDBJ databases">
        <authorList>
            <person name="Palmer J.M."/>
        </authorList>
    </citation>
    <scope>NUCLEOTIDE SEQUENCE [LARGE SCALE GENOMIC DNA]</scope>
    <source>
        <strain evidence="2 3">AT_MEX2019</strain>
        <tissue evidence="2">Muscle</tissue>
    </source>
</reference>